<evidence type="ECO:0000259" key="9">
    <source>
        <dbReference type="Pfam" id="PF02463"/>
    </source>
</evidence>
<evidence type="ECO:0000256" key="2">
    <source>
        <dbReference type="ARBA" id="ARBA00008016"/>
    </source>
</evidence>
<dbReference type="SUPFAM" id="SSF52540">
    <property type="entry name" value="P-loop containing nucleoside triphosphate hydrolases"/>
    <property type="match status" value="1"/>
</dbReference>
<accession>A0A6J7T031</accession>
<dbReference type="InterPro" id="IPR042174">
    <property type="entry name" value="RecF_2"/>
</dbReference>
<dbReference type="InterPro" id="IPR018078">
    <property type="entry name" value="DNA-binding_RecF_CS"/>
</dbReference>
<dbReference type="Pfam" id="PF02463">
    <property type="entry name" value="SMC_N"/>
    <property type="match status" value="1"/>
</dbReference>
<evidence type="ECO:0000313" key="10">
    <source>
        <dbReference type="EMBL" id="CAB5046683.1"/>
    </source>
</evidence>
<sequence>MIVEQLELVDFRNYLHASFSLTPGVTAIVGRNAQGKTNVAEAMAFLATLESFRQAPVVALVREGAELATIRAIVRHEDGREIQIEVQIQRQGRTVVQVNKQRLARTRDLLGILRVSVFSPDDLELVKGAPGERRRFIDETMVSLALKNDARRLELDRILRQRNTLLRQANGRLTQDIEFTLDVWDEKLAAVGDEVGHQRAIVLAQLQPHVEDAYQHLAGAPLAVGIHYEPAWRRTGLASALKAARMDDLRRGVSTVGPHRDDIDLFLGTLPSRTHASQGEMRCLALSLRLGAHQLVAQQTDMTPLLVLDDVLSELDPQRCAALLSHLPRGQVVITTASVLPDTATPERILRIEGGQVVSE</sequence>
<organism evidence="10">
    <name type="scientific">freshwater metagenome</name>
    <dbReference type="NCBI Taxonomy" id="449393"/>
    <lineage>
        <taxon>unclassified sequences</taxon>
        <taxon>metagenomes</taxon>
        <taxon>ecological metagenomes</taxon>
    </lineage>
</organism>
<dbReference type="InterPro" id="IPR003395">
    <property type="entry name" value="RecF/RecN/SMC_N"/>
</dbReference>
<keyword evidence="8" id="KW-0238">DNA-binding</keyword>
<dbReference type="PANTHER" id="PTHR32182:SF0">
    <property type="entry name" value="DNA REPLICATION AND REPAIR PROTEIN RECF"/>
    <property type="match status" value="1"/>
</dbReference>
<keyword evidence="5" id="KW-0235">DNA replication</keyword>
<dbReference type="EMBL" id="CAFBQJ010000047">
    <property type="protein sequence ID" value="CAB5046683.1"/>
    <property type="molecule type" value="Genomic_DNA"/>
</dbReference>
<keyword evidence="7" id="KW-0067">ATP-binding</keyword>
<evidence type="ECO:0000256" key="7">
    <source>
        <dbReference type="ARBA" id="ARBA00022840"/>
    </source>
</evidence>
<keyword evidence="6" id="KW-0547">Nucleotide-binding</keyword>
<dbReference type="Gene3D" id="3.40.50.300">
    <property type="entry name" value="P-loop containing nucleotide triphosphate hydrolases"/>
    <property type="match status" value="1"/>
</dbReference>
<name>A0A6J7T031_9ZZZZ</name>
<dbReference type="GO" id="GO:0000731">
    <property type="term" value="P:DNA synthesis involved in DNA repair"/>
    <property type="evidence" value="ECO:0007669"/>
    <property type="project" value="TreeGrafter"/>
</dbReference>
<evidence type="ECO:0000256" key="6">
    <source>
        <dbReference type="ARBA" id="ARBA00022741"/>
    </source>
</evidence>
<evidence type="ECO:0000256" key="3">
    <source>
        <dbReference type="ARBA" id="ARBA00020170"/>
    </source>
</evidence>
<evidence type="ECO:0000256" key="5">
    <source>
        <dbReference type="ARBA" id="ARBA00022705"/>
    </source>
</evidence>
<dbReference type="GO" id="GO:0005737">
    <property type="term" value="C:cytoplasm"/>
    <property type="evidence" value="ECO:0007669"/>
    <property type="project" value="UniProtKB-SubCell"/>
</dbReference>
<evidence type="ECO:0000256" key="1">
    <source>
        <dbReference type="ARBA" id="ARBA00004496"/>
    </source>
</evidence>
<gene>
    <name evidence="10" type="ORF">UFOPK4275_00385</name>
</gene>
<dbReference type="HAMAP" id="MF_00365">
    <property type="entry name" value="RecF"/>
    <property type="match status" value="1"/>
</dbReference>
<dbReference type="PROSITE" id="PS00617">
    <property type="entry name" value="RECF_1"/>
    <property type="match status" value="1"/>
</dbReference>
<comment type="subcellular location">
    <subcellularLocation>
        <location evidence="1">Cytoplasm</location>
    </subcellularLocation>
</comment>
<dbReference type="PROSITE" id="PS00618">
    <property type="entry name" value="RECF_2"/>
    <property type="match status" value="1"/>
</dbReference>
<dbReference type="NCBIfam" id="TIGR00611">
    <property type="entry name" value="recf"/>
    <property type="match status" value="1"/>
</dbReference>
<reference evidence="10" key="1">
    <citation type="submission" date="2020-05" db="EMBL/GenBank/DDBJ databases">
        <authorList>
            <person name="Chiriac C."/>
            <person name="Salcher M."/>
            <person name="Ghai R."/>
            <person name="Kavagutti S V."/>
        </authorList>
    </citation>
    <scope>NUCLEOTIDE SEQUENCE</scope>
</reference>
<keyword evidence="4" id="KW-0963">Cytoplasm</keyword>
<protein>
    <recommendedName>
        <fullName evidence="3">DNA replication and repair protein RecF</fullName>
    </recommendedName>
</protein>
<dbReference type="GO" id="GO:0005524">
    <property type="term" value="F:ATP binding"/>
    <property type="evidence" value="ECO:0007669"/>
    <property type="project" value="UniProtKB-KW"/>
</dbReference>
<dbReference type="PANTHER" id="PTHR32182">
    <property type="entry name" value="DNA REPLICATION AND REPAIR PROTEIN RECF"/>
    <property type="match status" value="1"/>
</dbReference>
<evidence type="ECO:0000256" key="4">
    <source>
        <dbReference type="ARBA" id="ARBA00022490"/>
    </source>
</evidence>
<dbReference type="InterPro" id="IPR027417">
    <property type="entry name" value="P-loop_NTPase"/>
</dbReference>
<dbReference type="GO" id="GO:0006260">
    <property type="term" value="P:DNA replication"/>
    <property type="evidence" value="ECO:0007669"/>
    <property type="project" value="UniProtKB-KW"/>
</dbReference>
<evidence type="ECO:0000256" key="8">
    <source>
        <dbReference type="ARBA" id="ARBA00023125"/>
    </source>
</evidence>
<proteinExistence type="inferred from homology"/>
<comment type="similarity">
    <text evidence="2">Belongs to the RecF family.</text>
</comment>
<dbReference type="Gene3D" id="1.20.1050.90">
    <property type="entry name" value="RecF/RecN/SMC, N-terminal domain"/>
    <property type="match status" value="1"/>
</dbReference>
<dbReference type="InterPro" id="IPR001238">
    <property type="entry name" value="DNA-binding_RecF"/>
</dbReference>
<dbReference type="GO" id="GO:0003697">
    <property type="term" value="F:single-stranded DNA binding"/>
    <property type="evidence" value="ECO:0007669"/>
    <property type="project" value="InterPro"/>
</dbReference>
<dbReference type="AlphaFoldDB" id="A0A6J7T031"/>
<dbReference type="GO" id="GO:0006302">
    <property type="term" value="P:double-strand break repair"/>
    <property type="evidence" value="ECO:0007669"/>
    <property type="project" value="TreeGrafter"/>
</dbReference>
<feature type="domain" description="RecF/RecN/SMC N-terminal" evidence="9">
    <location>
        <begin position="3"/>
        <end position="329"/>
    </location>
</feature>